<proteinExistence type="predicted"/>
<evidence type="ECO:0008006" key="4">
    <source>
        <dbReference type="Google" id="ProtNLM"/>
    </source>
</evidence>
<dbReference type="RefSeq" id="WP_118226437.1">
    <property type="nucleotide sequence ID" value="NZ_JAQECU010000008.1"/>
</dbReference>
<dbReference type="Gene3D" id="2.115.10.20">
    <property type="entry name" value="Glycosyl hydrolase domain, family 43"/>
    <property type="match status" value="1"/>
</dbReference>
<dbReference type="EMBL" id="QSLA01000021">
    <property type="protein sequence ID" value="RHF04707.1"/>
    <property type="molecule type" value="Genomic_DNA"/>
</dbReference>
<dbReference type="PROSITE" id="PS51257">
    <property type="entry name" value="PROKAR_LIPOPROTEIN"/>
    <property type="match status" value="1"/>
</dbReference>
<feature type="region of interest" description="Disordered" evidence="1">
    <location>
        <begin position="563"/>
        <end position="582"/>
    </location>
</feature>
<feature type="region of interest" description="Disordered" evidence="1">
    <location>
        <begin position="26"/>
        <end position="53"/>
    </location>
</feature>
<dbReference type="SUPFAM" id="SSF75005">
    <property type="entry name" value="Arabinanase/levansucrase/invertase"/>
    <property type="match status" value="1"/>
</dbReference>
<dbReference type="Proteomes" id="UP000283538">
    <property type="component" value="Unassembled WGS sequence"/>
</dbReference>
<evidence type="ECO:0000313" key="3">
    <source>
        <dbReference type="Proteomes" id="UP000283538"/>
    </source>
</evidence>
<accession>A0A414M544</accession>
<protein>
    <recommendedName>
        <fullName evidence="4">Glycosyl hydrolase family 32</fullName>
    </recommendedName>
</protein>
<dbReference type="InterPro" id="IPR023296">
    <property type="entry name" value="Glyco_hydro_beta-prop_sf"/>
</dbReference>
<dbReference type="AlphaFoldDB" id="A0A414M544"/>
<organism evidence="2 3">
    <name type="scientific">Bacteroides eggerthii</name>
    <dbReference type="NCBI Taxonomy" id="28111"/>
    <lineage>
        <taxon>Bacteria</taxon>
        <taxon>Pseudomonadati</taxon>
        <taxon>Bacteroidota</taxon>
        <taxon>Bacteroidia</taxon>
        <taxon>Bacteroidales</taxon>
        <taxon>Bacteroidaceae</taxon>
        <taxon>Bacteroides</taxon>
    </lineage>
</organism>
<evidence type="ECO:0000313" key="2">
    <source>
        <dbReference type="EMBL" id="RHF04707.1"/>
    </source>
</evidence>
<name>A0A414M544_9BACE</name>
<comment type="caution">
    <text evidence="2">The sequence shown here is derived from an EMBL/GenBank/DDBJ whole genome shotgun (WGS) entry which is preliminary data.</text>
</comment>
<reference evidence="2 3" key="1">
    <citation type="submission" date="2018-08" db="EMBL/GenBank/DDBJ databases">
        <title>A genome reference for cultivated species of the human gut microbiota.</title>
        <authorList>
            <person name="Zou Y."/>
            <person name="Xue W."/>
            <person name="Luo G."/>
        </authorList>
    </citation>
    <scope>NUCLEOTIDE SEQUENCE [LARGE SCALE GENOMIC DNA]</scope>
    <source>
        <strain evidence="2 3">AM26-26AC</strain>
    </source>
</reference>
<evidence type="ECO:0000256" key="1">
    <source>
        <dbReference type="SAM" id="MobiDB-lite"/>
    </source>
</evidence>
<gene>
    <name evidence="2" type="ORF">DW701_15160</name>
</gene>
<sequence length="582" mass="65015">MRKYWYYIIVFCGVLVLAGCGKEGDPVPENPDPPVDVPDKPDEPDKPDKPENPNALYNGIVLPDQWPPTRSYSSEIRSGMSPFYLVNKPEVVNISTGRQLFVDNFLIESTSLKRVFYYPEYSSANPILQPDKDWEKMGNKGAAFAAPFSDGVWYDEADSKYKMWYMAGGGTHSINGAGVTCYAESVDGINWTKPVLSVVSGTNIVDKGSERDASVVWLDKQESNASKRFKMFQVAGGKGNWKYHYKTSADGKQWRDNSTPSQAIADRSTVYKNPFRNVWVWSMRHNVRVNSSDPYTVRARDYYENTDPATGNQKAKADLKAFWFGPWRNEQKHPTYNNNDGSPGIYNLDATPYESIMLGFFSVWQGPENDVCSQDNVIKRNQIMVGYSRDGYSWYREDMNPFMAVDDNRAAWNNGNLQSVVGAPLIVGDKLYFYLSGRRLDGTNEITSTGLATLRRDGFASMKGTGELLTPKLRFTGEHFYVNTKVTGELRVELLKADGTVIPGFAKADCKPITADGVKQKVEWKGNATLASLKGQVIKVRFYITDGEIYSFWVSPNATGESQGYTAGGGPGLNKSGLDINE</sequence>
<feature type="compositionally biased region" description="Basic and acidic residues" evidence="1">
    <location>
        <begin position="37"/>
        <end position="51"/>
    </location>
</feature>